<feature type="compositionally biased region" description="Basic residues" evidence="1">
    <location>
        <begin position="1"/>
        <end position="13"/>
    </location>
</feature>
<name>A0A8T4IRW3_9ACTN</name>
<feature type="region of interest" description="Disordered" evidence="1">
    <location>
        <begin position="323"/>
        <end position="359"/>
    </location>
</feature>
<dbReference type="PANTHER" id="PTHR33371:SF19">
    <property type="entry name" value="MCE-FAMILY PROTEIN MCE4A"/>
    <property type="match status" value="1"/>
</dbReference>
<comment type="caution">
    <text evidence="4">The sequence shown here is derived from an EMBL/GenBank/DDBJ whole genome shotgun (WGS) entry which is preliminary data.</text>
</comment>
<feature type="region of interest" description="Disordered" evidence="1">
    <location>
        <begin position="1"/>
        <end position="20"/>
    </location>
</feature>
<dbReference type="Pfam" id="PF02470">
    <property type="entry name" value="MlaD"/>
    <property type="match status" value="1"/>
</dbReference>
<organism evidence="4 5">
    <name type="scientific">Streptomyces daliensis</name>
    <dbReference type="NCBI Taxonomy" id="299421"/>
    <lineage>
        <taxon>Bacteria</taxon>
        <taxon>Bacillati</taxon>
        <taxon>Actinomycetota</taxon>
        <taxon>Actinomycetes</taxon>
        <taxon>Kitasatosporales</taxon>
        <taxon>Streptomycetaceae</taxon>
        <taxon>Streptomyces</taxon>
    </lineage>
</organism>
<dbReference type="InterPro" id="IPR003399">
    <property type="entry name" value="Mce/MlaD"/>
</dbReference>
<dbReference type="NCBIfam" id="TIGR00996">
    <property type="entry name" value="Mtu_fam_mce"/>
    <property type="match status" value="1"/>
</dbReference>
<dbReference type="GO" id="GO:0005576">
    <property type="term" value="C:extracellular region"/>
    <property type="evidence" value="ECO:0007669"/>
    <property type="project" value="TreeGrafter"/>
</dbReference>
<dbReference type="InterPro" id="IPR005693">
    <property type="entry name" value="Mce"/>
</dbReference>
<feature type="non-terminal residue" evidence="4">
    <location>
        <position position="383"/>
    </location>
</feature>
<dbReference type="Pfam" id="PF11887">
    <property type="entry name" value="Mce4_CUP1"/>
    <property type="match status" value="1"/>
</dbReference>
<dbReference type="PANTHER" id="PTHR33371">
    <property type="entry name" value="INTERMEMBRANE PHOSPHOLIPID TRANSPORT SYSTEM BINDING PROTEIN MLAD-RELATED"/>
    <property type="match status" value="1"/>
</dbReference>
<dbReference type="EMBL" id="JAGSMN010000345">
    <property type="protein sequence ID" value="MBR7674458.1"/>
    <property type="molecule type" value="Genomic_DNA"/>
</dbReference>
<evidence type="ECO:0000259" key="3">
    <source>
        <dbReference type="Pfam" id="PF11887"/>
    </source>
</evidence>
<feature type="compositionally biased region" description="Basic and acidic residues" evidence="1">
    <location>
        <begin position="323"/>
        <end position="333"/>
    </location>
</feature>
<evidence type="ECO:0000313" key="4">
    <source>
        <dbReference type="EMBL" id="MBR7674458.1"/>
    </source>
</evidence>
<reference evidence="4" key="1">
    <citation type="submission" date="2021-04" db="EMBL/GenBank/DDBJ databases">
        <title>Sequencing of actinobacteria type strains.</title>
        <authorList>
            <person name="Nguyen G.-S."/>
            <person name="Wentzel A."/>
        </authorList>
    </citation>
    <scope>NUCLEOTIDE SEQUENCE</scope>
    <source>
        <strain evidence="4">DSM 42095</strain>
    </source>
</reference>
<protein>
    <submittedName>
        <fullName evidence="4">MCE family protein</fullName>
    </submittedName>
</protein>
<sequence length="383" mass="40870">MRALGHHVRPPRYRRTDRSRTRTRRLAGVAYLLVPALLVWLSLAVYDKDFTETATVTVETDDVGNEMHPHADVKLRGVVVGEVRSIDTDGDGARLTLAMQPDKMARIPANVEARMLPTTLFGMRYVALVPPEQPSAHTLASGGVVPQDRSRNAVELEQAFDHLQPLLTAVQPEKLSATLTAVATALDGRGEKLGDTMVTLDAYLKKLNPELPTLNRDIKELAKASQLYADAAPELTDALRDATVTSATLAEQRATLGSLYASVTSASRDTTTFLRQERANLIRLTAASRSTLETLAEHSASFPCTLRTLERFVPAMDRALGKGTDEPGLHVDVRNVPSRGAYEPGRDTPVYGSGDGGSGSGCYPVPYAGRGGTGGGGGGGGSG</sequence>
<dbReference type="Proteomes" id="UP000675554">
    <property type="component" value="Unassembled WGS sequence"/>
</dbReference>
<dbReference type="GO" id="GO:0051701">
    <property type="term" value="P:biological process involved in interaction with host"/>
    <property type="evidence" value="ECO:0007669"/>
    <property type="project" value="TreeGrafter"/>
</dbReference>
<accession>A0A8T4IRW3</accession>
<evidence type="ECO:0000313" key="5">
    <source>
        <dbReference type="Proteomes" id="UP000675554"/>
    </source>
</evidence>
<gene>
    <name evidence="4" type="ORF">KDA82_15835</name>
</gene>
<proteinExistence type="predicted"/>
<evidence type="ECO:0000259" key="2">
    <source>
        <dbReference type="Pfam" id="PF02470"/>
    </source>
</evidence>
<keyword evidence="5" id="KW-1185">Reference proteome</keyword>
<dbReference type="InterPro" id="IPR024516">
    <property type="entry name" value="Mce_C"/>
</dbReference>
<dbReference type="AlphaFoldDB" id="A0A8T4IRW3"/>
<evidence type="ECO:0000256" key="1">
    <source>
        <dbReference type="SAM" id="MobiDB-lite"/>
    </source>
</evidence>
<dbReference type="InterPro" id="IPR052336">
    <property type="entry name" value="MlaD_Phospholipid_Transporter"/>
</dbReference>
<feature type="domain" description="Mammalian cell entry C-terminal" evidence="3">
    <location>
        <begin position="135"/>
        <end position="353"/>
    </location>
</feature>
<feature type="domain" description="Mce/MlaD" evidence="2">
    <location>
        <begin position="54"/>
        <end position="131"/>
    </location>
</feature>